<reference evidence="7 8" key="1">
    <citation type="submission" date="2019-02" db="EMBL/GenBank/DDBJ databases">
        <title>Shewanella sp. D4-2 isolated from Dokdo Island.</title>
        <authorList>
            <person name="Baek K."/>
        </authorList>
    </citation>
    <scope>NUCLEOTIDE SEQUENCE [LARGE SCALE GENOMIC DNA]</scope>
    <source>
        <strain evidence="7 8">D4-2</strain>
    </source>
</reference>
<sequence length="1614" mass="182561">MALKDAMPSVLLENVVTLIHSKIPNSQAKQVEQFATCLYAHMSKDDLHARNDSDLYGAVVSLWNALNKTAADQTHIRVFNPSQAKHGWQSTHSIIEVIQPDMPFLVDSLTMAFNRMGITAHVMLHTPLNVQRKGKLVEQVSYIQDAKQDGDKVAVFLVEIDRQNSNADIKAIEKEIQSVLNDVSASVNDWKNLSDKLGDTIKQMPKRPFPGGKEELNEAIEFLNYLNDHHFTLLGYRYYDLKRVKGDVELVPDMSTSLGLMAKSKENTSDKGLLLSTLSESARKEALDESLLVLTKSSAKSRVHRPAYVDYIGVKRFDKQGNVIGEDRFIGLYASNVYNRSPREIPLLAQKVKRVLDMSGLTPRSHDYKALTNILETLPRDELIQAKVEELSDTAHGVLQMQDRDKLKLFVRKDGFGRFFSCLVYVSKDRYNTKLREDTQRILARHFNSNEDVEFTTYFSESTLARTHYIVKVDNNNMDVDVAAIEQNLTEAARSWEDKLHTALNNAVGEQKGTGLTKRYLNAFPQSYKDDVLPSSAVVDIQHLEALDDEHKLGMLFYQPQESALNDNKVRLKLFHKDEPIHLSDVLPMLENFGLRVINERPYEIKTADENTFWVLDFLMTVQGAATDNLADSQDRFQDALAQVWEKQLEDDGFNRMVLSSGLHGREVSILRAYAKYMRQIDATFSQSYIEETFSRYPKIADLLVKMFIRKFNPKLKTRTLDKFVDQINKQLDDVSSLDDDRIIRRYLDLINATLRTNFYQQLEGGVNKPYISFKFSPEMIPEMPKPLPKFEIFVYSPRVEGVHLRGGKVARGGLRWSDRREDFRTEVLGLVKAQQVKNTVIVPVGAKGGFVCKQLPTEGGREAFFNEGQACYRLFIRGLLDLADNIVNGEVVPPKDVVRHDEDDAYLVVAADKGTATFSDIANSIAIEYGFWLGDAFASGGSNGYDHKKMGITAKGAWESVKRHFREIGIDCQTTDFTCLAVGDMAGDVFGNGMLLSEHTKLVAAFNHMHIFIDPNPDVAKSYAERKRLFDLPRSSWEDYNAKLISKGGGVFKRSAKSISLTDEMKQMLETDKDSMTPNELLTGLLKMQVDLIWNGGIGTYVKATSESHAEVGDRANDALRVNGSEVRARIIGEGGNLGCTQLGRIEYAANGGRMNTDFVDNVGGVDCSDNEVNIKIFLNTLVADGELTMKQRNKLLEDMTDEVSEIVLQDCNDQTRTISVTQVHGVSQLKEQIRFIHHLEKEGKLDRALEFLPTEDDLAERLSNGKTLTRPELSVLVAYAKMVLKEQLVTPEITEDSFLSKLLVEYFPKQLQQKYADRMPSHPLRGEIIATSLANELVNDMGFNFVQRMQDETGASVAEAAISYTMAREVFGLEELTKSITDLNGIVPAIVQGEMLHQLRRNMRRACRWFIRHRNRAHNIEQTVAFFKPVFNQLKDNVDQYMIEAEVTAINAEIHALTRENVPTDVANVVAKMSTLFSALDIAQIAQIEDKSVELVSETYFKLGAKVELHWFLEQISAQPVTNHWQALARAAFREELDWQQRALSSAVLRTCTDSCDADTVINEWITNNGSLLERWYHMLSDFKVSQTHEFAKFSVALRELNLLILHCEGQQ</sequence>
<dbReference type="GO" id="GO:0004069">
    <property type="term" value="F:L-aspartate:2-oxoglutarate aminotransferase activity"/>
    <property type="evidence" value="ECO:0007669"/>
    <property type="project" value="InterPro"/>
</dbReference>
<evidence type="ECO:0000256" key="1">
    <source>
        <dbReference type="ARBA" id="ARBA00023002"/>
    </source>
</evidence>
<dbReference type="Proteomes" id="UP000291106">
    <property type="component" value="Chromosome"/>
</dbReference>
<dbReference type="InterPro" id="IPR007780">
    <property type="entry name" value="NAD_Glu_DH_bac"/>
</dbReference>
<evidence type="ECO:0000313" key="7">
    <source>
        <dbReference type="EMBL" id="QBF84581.1"/>
    </source>
</evidence>
<dbReference type="SUPFAM" id="SSF51735">
    <property type="entry name" value="NAD(P)-binding Rossmann-fold domains"/>
    <property type="match status" value="1"/>
</dbReference>
<protein>
    <submittedName>
        <fullName evidence="7">NAD-glutamate dehydrogenase</fullName>
    </submittedName>
</protein>
<evidence type="ECO:0000259" key="3">
    <source>
        <dbReference type="Pfam" id="PF21074"/>
    </source>
</evidence>
<dbReference type="Pfam" id="PF21078">
    <property type="entry name" value="GDH_HM3"/>
    <property type="match status" value="1"/>
</dbReference>
<feature type="domain" description="NAD-specific glutamate dehydrogenase C-terminal" evidence="3">
    <location>
        <begin position="1267"/>
        <end position="1604"/>
    </location>
</feature>
<evidence type="ECO:0000313" key="8">
    <source>
        <dbReference type="Proteomes" id="UP000291106"/>
    </source>
</evidence>
<dbReference type="Pfam" id="PF21073">
    <property type="entry name" value="GDH_HM1"/>
    <property type="match status" value="1"/>
</dbReference>
<dbReference type="InterPro" id="IPR049056">
    <property type="entry name" value="NAD_Glu_DH_HM3"/>
</dbReference>
<dbReference type="Pfam" id="PF21079">
    <property type="entry name" value="GDH_HM2"/>
    <property type="match status" value="1"/>
</dbReference>
<name>A0A411PM59_9GAMM</name>
<feature type="domain" description="NAD-glutamate dehydrogenase catalytic" evidence="2">
    <location>
        <begin position="727"/>
        <end position="1222"/>
    </location>
</feature>
<organism evidence="7 8">
    <name type="scientific">Shewanella maritima</name>
    <dbReference type="NCBI Taxonomy" id="2520507"/>
    <lineage>
        <taxon>Bacteria</taxon>
        <taxon>Pseudomonadati</taxon>
        <taxon>Pseudomonadota</taxon>
        <taxon>Gammaproteobacteria</taxon>
        <taxon>Alteromonadales</taxon>
        <taxon>Shewanellaceae</taxon>
        <taxon>Shewanella</taxon>
    </lineage>
</organism>
<dbReference type="Pfam" id="PF21076">
    <property type="entry name" value="GDH_ACT2"/>
    <property type="match status" value="1"/>
</dbReference>
<dbReference type="InterPro" id="IPR028971">
    <property type="entry name" value="NAD-GDH_cat"/>
</dbReference>
<dbReference type="KEGG" id="smai:EXU30_19330"/>
<dbReference type="InterPro" id="IPR046346">
    <property type="entry name" value="Aminoacid_DH-like_N_sf"/>
</dbReference>
<dbReference type="Pfam" id="PF21075">
    <property type="entry name" value="GDH_ACT1"/>
    <property type="match status" value="1"/>
</dbReference>
<dbReference type="PANTHER" id="PTHR43403:SF1">
    <property type="entry name" value="NAD-SPECIFIC GLUTAMATE DEHYDROGENASE"/>
    <property type="match status" value="1"/>
</dbReference>
<dbReference type="PIRSF" id="PIRSF036761">
    <property type="entry name" value="GDH_Mll4104"/>
    <property type="match status" value="1"/>
</dbReference>
<proteinExistence type="predicted"/>
<keyword evidence="8" id="KW-1185">Reference proteome</keyword>
<evidence type="ECO:0000259" key="4">
    <source>
        <dbReference type="Pfam" id="PF21075"/>
    </source>
</evidence>
<dbReference type="InterPro" id="IPR049058">
    <property type="entry name" value="NAD_Glu_DH_HM2"/>
</dbReference>
<feature type="domain" description="NAD-glutamate dehydrogenase N-terminal ACT1" evidence="4">
    <location>
        <begin position="34"/>
        <end position="176"/>
    </location>
</feature>
<dbReference type="PANTHER" id="PTHR43403">
    <property type="entry name" value="NAD-SPECIFIC GLUTAMATE DEHYDROGENASE"/>
    <property type="match status" value="1"/>
</dbReference>
<dbReference type="InterPro" id="IPR049064">
    <property type="entry name" value="NAD_Glu_DH_ACT3"/>
</dbReference>
<evidence type="ECO:0000259" key="6">
    <source>
        <dbReference type="Pfam" id="PF21077"/>
    </source>
</evidence>
<keyword evidence="1" id="KW-0560">Oxidoreductase</keyword>
<evidence type="ECO:0000259" key="5">
    <source>
        <dbReference type="Pfam" id="PF21076"/>
    </source>
</evidence>
<dbReference type="EMBL" id="CP036200">
    <property type="protein sequence ID" value="QBF84581.1"/>
    <property type="molecule type" value="Genomic_DNA"/>
</dbReference>
<dbReference type="Gene3D" id="3.40.50.720">
    <property type="entry name" value="NAD(P)-binding Rossmann-like Domain"/>
    <property type="match status" value="1"/>
</dbReference>
<dbReference type="RefSeq" id="WP_130602833.1">
    <property type="nucleotide sequence ID" value="NZ_CP036200.1"/>
</dbReference>
<dbReference type="GO" id="GO:0006538">
    <property type="term" value="P:L-glutamate catabolic process"/>
    <property type="evidence" value="ECO:0007669"/>
    <property type="project" value="InterPro"/>
</dbReference>
<dbReference type="Pfam" id="PF21077">
    <property type="entry name" value="GDH_ACT3"/>
    <property type="match status" value="1"/>
</dbReference>
<dbReference type="InterPro" id="IPR036291">
    <property type="entry name" value="NAD(P)-bd_dom_sf"/>
</dbReference>
<dbReference type="GO" id="GO:0004352">
    <property type="term" value="F:glutamate dehydrogenase (NAD+) activity"/>
    <property type="evidence" value="ECO:0007669"/>
    <property type="project" value="InterPro"/>
</dbReference>
<evidence type="ECO:0000259" key="2">
    <source>
        <dbReference type="Pfam" id="PF05088"/>
    </source>
</evidence>
<dbReference type="Pfam" id="PF21074">
    <property type="entry name" value="GDH_C"/>
    <property type="match status" value="1"/>
</dbReference>
<dbReference type="InterPro" id="IPR024727">
    <property type="entry name" value="NAD_Glu_DH_N_ACT1"/>
</dbReference>
<dbReference type="SUPFAM" id="SSF53223">
    <property type="entry name" value="Aminoacid dehydrogenase-like, N-terminal domain"/>
    <property type="match status" value="1"/>
</dbReference>
<accession>A0A411PM59</accession>
<dbReference type="Pfam" id="PF05088">
    <property type="entry name" value="Bac_GDH_CD"/>
    <property type="match status" value="1"/>
</dbReference>
<feature type="domain" description="NAD-glutamate dehydrogenase ACT2" evidence="5">
    <location>
        <begin position="408"/>
        <end position="497"/>
    </location>
</feature>
<dbReference type="InterPro" id="IPR049062">
    <property type="entry name" value="NAD_Glu_DH_ACT2"/>
</dbReference>
<dbReference type="InterPro" id="IPR049059">
    <property type="entry name" value="NAD_Glu_DH_HM1"/>
</dbReference>
<feature type="domain" description="NAD-glutamate dehydrogenase ACT3" evidence="6">
    <location>
        <begin position="553"/>
        <end position="629"/>
    </location>
</feature>
<gene>
    <name evidence="7" type="ORF">EXU30_19330</name>
</gene>
<dbReference type="OrthoDB" id="9758052at2"/>
<dbReference type="InterPro" id="IPR048381">
    <property type="entry name" value="GDH_C"/>
</dbReference>